<dbReference type="Proteomes" id="UP000190423">
    <property type="component" value="Unassembled WGS sequence"/>
</dbReference>
<reference evidence="8 9" key="1">
    <citation type="submission" date="2017-02" db="EMBL/GenBank/DDBJ databases">
        <authorList>
            <person name="Peterson S.W."/>
        </authorList>
    </citation>
    <scope>NUCLEOTIDE SEQUENCE [LARGE SCALE GENOMIC DNA]</scope>
    <source>
        <strain evidence="8 9">ATCC BAA-908</strain>
    </source>
</reference>
<dbReference type="AlphaFoldDB" id="A0A1T4N6I8"/>
<protein>
    <submittedName>
        <fullName evidence="8">RNA polymerase sigma-70 factor, ECF subfamily</fullName>
    </submittedName>
</protein>
<evidence type="ECO:0000256" key="3">
    <source>
        <dbReference type="ARBA" id="ARBA00023082"/>
    </source>
</evidence>
<gene>
    <name evidence="8" type="ORF">SAMN02745149_02195</name>
</gene>
<proteinExistence type="inferred from homology"/>
<dbReference type="GO" id="GO:0003677">
    <property type="term" value="F:DNA binding"/>
    <property type="evidence" value="ECO:0007669"/>
    <property type="project" value="UniProtKB-KW"/>
</dbReference>
<keyword evidence="3" id="KW-0731">Sigma factor</keyword>
<feature type="domain" description="RNA polymerase sigma factor 70 region 4 type 2" evidence="7">
    <location>
        <begin position="117"/>
        <end position="151"/>
    </location>
</feature>
<keyword evidence="9" id="KW-1185">Reference proteome</keyword>
<feature type="domain" description="RNA polymerase sigma-70 region 2" evidence="6">
    <location>
        <begin position="12"/>
        <end position="75"/>
    </location>
</feature>
<dbReference type="InterPro" id="IPR013324">
    <property type="entry name" value="RNA_pol_sigma_r3/r4-like"/>
</dbReference>
<dbReference type="NCBIfam" id="TIGR02937">
    <property type="entry name" value="sigma70-ECF"/>
    <property type="match status" value="1"/>
</dbReference>
<evidence type="ECO:0000259" key="6">
    <source>
        <dbReference type="Pfam" id="PF04542"/>
    </source>
</evidence>
<dbReference type="InterPro" id="IPR014284">
    <property type="entry name" value="RNA_pol_sigma-70_dom"/>
</dbReference>
<accession>A0A1T4N6I8</accession>
<comment type="similarity">
    <text evidence="1">Belongs to the sigma-70 factor family. ECF subfamily.</text>
</comment>
<dbReference type="EMBL" id="FUWG01000020">
    <property type="protein sequence ID" value="SJZ74899.1"/>
    <property type="molecule type" value="Genomic_DNA"/>
</dbReference>
<dbReference type="PANTHER" id="PTHR43133:SF8">
    <property type="entry name" value="RNA POLYMERASE SIGMA FACTOR HI_1459-RELATED"/>
    <property type="match status" value="1"/>
</dbReference>
<keyword evidence="5" id="KW-0804">Transcription</keyword>
<dbReference type="RefSeq" id="WP_078934073.1">
    <property type="nucleotide sequence ID" value="NZ_FUWG01000020.1"/>
</dbReference>
<dbReference type="InterPro" id="IPR036388">
    <property type="entry name" value="WH-like_DNA-bd_sf"/>
</dbReference>
<dbReference type="InterPro" id="IPR007627">
    <property type="entry name" value="RNA_pol_sigma70_r2"/>
</dbReference>
<evidence type="ECO:0000256" key="4">
    <source>
        <dbReference type="ARBA" id="ARBA00023125"/>
    </source>
</evidence>
<evidence type="ECO:0000256" key="1">
    <source>
        <dbReference type="ARBA" id="ARBA00010641"/>
    </source>
</evidence>
<dbReference type="PANTHER" id="PTHR43133">
    <property type="entry name" value="RNA POLYMERASE ECF-TYPE SIGMA FACTO"/>
    <property type="match status" value="1"/>
</dbReference>
<keyword evidence="4" id="KW-0238">DNA-binding</keyword>
<dbReference type="Pfam" id="PF08281">
    <property type="entry name" value="Sigma70_r4_2"/>
    <property type="match status" value="1"/>
</dbReference>
<keyword evidence="2" id="KW-0805">Transcription regulation</keyword>
<name>A0A1T4N6I8_TREPO</name>
<evidence type="ECO:0000256" key="5">
    <source>
        <dbReference type="ARBA" id="ARBA00023163"/>
    </source>
</evidence>
<dbReference type="InterPro" id="IPR013249">
    <property type="entry name" value="RNA_pol_sigma70_r4_t2"/>
</dbReference>
<dbReference type="SUPFAM" id="SSF88946">
    <property type="entry name" value="Sigma2 domain of RNA polymerase sigma factors"/>
    <property type="match status" value="1"/>
</dbReference>
<dbReference type="GO" id="GO:0006352">
    <property type="term" value="P:DNA-templated transcription initiation"/>
    <property type="evidence" value="ECO:0007669"/>
    <property type="project" value="InterPro"/>
</dbReference>
<evidence type="ECO:0000259" key="7">
    <source>
        <dbReference type="Pfam" id="PF08281"/>
    </source>
</evidence>
<dbReference type="Pfam" id="PF04542">
    <property type="entry name" value="Sigma70_r2"/>
    <property type="match status" value="1"/>
</dbReference>
<evidence type="ECO:0000313" key="9">
    <source>
        <dbReference type="Proteomes" id="UP000190423"/>
    </source>
</evidence>
<evidence type="ECO:0000313" key="8">
    <source>
        <dbReference type="EMBL" id="SJZ74899.1"/>
    </source>
</evidence>
<dbReference type="InterPro" id="IPR039425">
    <property type="entry name" value="RNA_pol_sigma-70-like"/>
</dbReference>
<dbReference type="GO" id="GO:0016987">
    <property type="term" value="F:sigma factor activity"/>
    <property type="evidence" value="ECO:0007669"/>
    <property type="project" value="UniProtKB-KW"/>
</dbReference>
<dbReference type="GeneID" id="78317462"/>
<dbReference type="Gene3D" id="1.10.1740.10">
    <property type="match status" value="1"/>
</dbReference>
<organism evidence="8 9">
    <name type="scientific">Treponema porcinum</name>
    <dbReference type="NCBI Taxonomy" id="261392"/>
    <lineage>
        <taxon>Bacteria</taxon>
        <taxon>Pseudomonadati</taxon>
        <taxon>Spirochaetota</taxon>
        <taxon>Spirochaetia</taxon>
        <taxon>Spirochaetales</taxon>
        <taxon>Treponemataceae</taxon>
        <taxon>Treponema</taxon>
    </lineage>
</organism>
<dbReference type="SUPFAM" id="SSF88659">
    <property type="entry name" value="Sigma3 and sigma4 domains of RNA polymerase sigma factors"/>
    <property type="match status" value="1"/>
</dbReference>
<dbReference type="STRING" id="261392.SAMN02745149_02195"/>
<evidence type="ECO:0000256" key="2">
    <source>
        <dbReference type="ARBA" id="ARBA00023015"/>
    </source>
</evidence>
<sequence length="161" mass="18422">MKTVSMDDFDSLYRTFGPMVLRRCRFLLKDEEKALDAMQDVFVRIIERKSRLQSVCASLFYVTATRVCLNKIRADKVRSGPAFETIAEVVSDASSSEVEEKIDSGILLECIFSGRDKDREIAMLHYLDGFTLEETAEKMKMSVSGIRKRLSGLRKYAESQR</sequence>
<dbReference type="InterPro" id="IPR013325">
    <property type="entry name" value="RNA_pol_sigma_r2"/>
</dbReference>
<dbReference type="OrthoDB" id="9795666at2"/>
<dbReference type="Gene3D" id="1.10.10.10">
    <property type="entry name" value="Winged helix-like DNA-binding domain superfamily/Winged helix DNA-binding domain"/>
    <property type="match status" value="1"/>
</dbReference>